<gene>
    <name evidence="1" type="ORF">E0702_11260</name>
</gene>
<reference evidence="1 2" key="1">
    <citation type="submission" date="2019-03" db="EMBL/GenBank/DDBJ databases">
        <title>Halomonas marinisediminis sp. nov., a moderately halophilic bacterium isolated from the Bohai Gulf.</title>
        <authorList>
            <person name="Ji X."/>
        </authorList>
    </citation>
    <scope>NUCLEOTIDE SEQUENCE [LARGE SCALE GENOMIC DNA]</scope>
    <source>
        <strain evidence="1 2">204</strain>
    </source>
</reference>
<sequence length="98" mass="10803">MPADIYSIATVQDTLITQSARRNVRKLASAVGLALNIRPGCSLVMLIGTGSERNNQEALESWVAQTLIDRDLLPTREVIPMLIDALEKALTRWEEGGR</sequence>
<evidence type="ECO:0000313" key="2">
    <source>
        <dbReference type="Proteomes" id="UP000294823"/>
    </source>
</evidence>
<protein>
    <submittedName>
        <fullName evidence="1">Uncharacterized protein</fullName>
    </submittedName>
</protein>
<organism evidence="1 2">
    <name type="scientific">Halomonas marinisediminis</name>
    <dbReference type="NCBI Taxonomy" id="2546095"/>
    <lineage>
        <taxon>Bacteria</taxon>
        <taxon>Pseudomonadati</taxon>
        <taxon>Pseudomonadota</taxon>
        <taxon>Gammaproteobacteria</taxon>
        <taxon>Oceanospirillales</taxon>
        <taxon>Halomonadaceae</taxon>
        <taxon>Halomonas</taxon>
    </lineage>
</organism>
<dbReference type="EMBL" id="SLTR01000014">
    <property type="protein sequence ID" value="TDB01981.1"/>
    <property type="molecule type" value="Genomic_DNA"/>
</dbReference>
<accession>A0ABY2D8E8</accession>
<evidence type="ECO:0000313" key="1">
    <source>
        <dbReference type="EMBL" id="TDB01981.1"/>
    </source>
</evidence>
<dbReference type="Proteomes" id="UP000294823">
    <property type="component" value="Unassembled WGS sequence"/>
</dbReference>
<keyword evidence="2" id="KW-1185">Reference proteome</keyword>
<dbReference type="RefSeq" id="WP_132043883.1">
    <property type="nucleotide sequence ID" value="NZ_SLTR01000014.1"/>
</dbReference>
<comment type="caution">
    <text evidence="1">The sequence shown here is derived from an EMBL/GenBank/DDBJ whole genome shotgun (WGS) entry which is preliminary data.</text>
</comment>
<name>A0ABY2D8E8_9GAMM</name>
<proteinExistence type="predicted"/>